<gene>
    <name evidence="2" type="ORF">M501DRAFT_959274</name>
</gene>
<proteinExistence type="predicted"/>
<dbReference type="PANTHER" id="PTHR33112">
    <property type="entry name" value="DOMAIN PROTEIN, PUTATIVE-RELATED"/>
    <property type="match status" value="1"/>
</dbReference>
<feature type="domain" description="Heterokaryon incompatibility" evidence="1">
    <location>
        <begin position="181"/>
        <end position="332"/>
    </location>
</feature>
<evidence type="ECO:0000313" key="3">
    <source>
        <dbReference type="Proteomes" id="UP000799429"/>
    </source>
</evidence>
<dbReference type="Pfam" id="PF06985">
    <property type="entry name" value="HET"/>
    <property type="match status" value="1"/>
</dbReference>
<comment type="caution">
    <text evidence="2">The sequence shown here is derived from an EMBL/GenBank/DDBJ whole genome shotgun (WGS) entry which is preliminary data.</text>
</comment>
<evidence type="ECO:0000259" key="1">
    <source>
        <dbReference type="Pfam" id="PF06985"/>
    </source>
</evidence>
<feature type="non-terminal residue" evidence="2">
    <location>
        <position position="426"/>
    </location>
</feature>
<dbReference type="AlphaFoldDB" id="A0A9P4VPF5"/>
<accession>A0A9P4VPF5</accession>
<dbReference type="Proteomes" id="UP000799429">
    <property type="component" value="Unassembled WGS sequence"/>
</dbReference>
<dbReference type="EMBL" id="MU006102">
    <property type="protein sequence ID" value="KAF2836682.1"/>
    <property type="molecule type" value="Genomic_DNA"/>
</dbReference>
<organism evidence="2 3">
    <name type="scientific">Patellaria atrata CBS 101060</name>
    <dbReference type="NCBI Taxonomy" id="1346257"/>
    <lineage>
        <taxon>Eukaryota</taxon>
        <taxon>Fungi</taxon>
        <taxon>Dikarya</taxon>
        <taxon>Ascomycota</taxon>
        <taxon>Pezizomycotina</taxon>
        <taxon>Dothideomycetes</taxon>
        <taxon>Dothideomycetes incertae sedis</taxon>
        <taxon>Patellariales</taxon>
        <taxon>Patellariaceae</taxon>
        <taxon>Patellaria</taxon>
    </lineage>
</organism>
<dbReference type="InterPro" id="IPR010730">
    <property type="entry name" value="HET"/>
</dbReference>
<protein>
    <submittedName>
        <fullName evidence="2">HET-domain-containing protein</fullName>
    </submittedName>
</protein>
<dbReference type="PANTHER" id="PTHR33112:SF16">
    <property type="entry name" value="HETEROKARYON INCOMPATIBILITY DOMAIN-CONTAINING PROTEIN"/>
    <property type="match status" value="1"/>
</dbReference>
<reference evidence="2" key="1">
    <citation type="journal article" date="2020" name="Stud. Mycol.">
        <title>101 Dothideomycetes genomes: a test case for predicting lifestyles and emergence of pathogens.</title>
        <authorList>
            <person name="Haridas S."/>
            <person name="Albert R."/>
            <person name="Binder M."/>
            <person name="Bloem J."/>
            <person name="Labutti K."/>
            <person name="Salamov A."/>
            <person name="Andreopoulos B."/>
            <person name="Baker S."/>
            <person name="Barry K."/>
            <person name="Bills G."/>
            <person name="Bluhm B."/>
            <person name="Cannon C."/>
            <person name="Castanera R."/>
            <person name="Culley D."/>
            <person name="Daum C."/>
            <person name="Ezra D."/>
            <person name="Gonzalez J."/>
            <person name="Henrissat B."/>
            <person name="Kuo A."/>
            <person name="Liang C."/>
            <person name="Lipzen A."/>
            <person name="Lutzoni F."/>
            <person name="Magnuson J."/>
            <person name="Mondo S."/>
            <person name="Nolan M."/>
            <person name="Ohm R."/>
            <person name="Pangilinan J."/>
            <person name="Park H.-J."/>
            <person name="Ramirez L."/>
            <person name="Alfaro M."/>
            <person name="Sun H."/>
            <person name="Tritt A."/>
            <person name="Yoshinaga Y."/>
            <person name="Zwiers L.-H."/>
            <person name="Turgeon B."/>
            <person name="Goodwin S."/>
            <person name="Spatafora J."/>
            <person name="Crous P."/>
            <person name="Grigoriev I."/>
        </authorList>
    </citation>
    <scope>NUCLEOTIDE SEQUENCE</scope>
    <source>
        <strain evidence="2">CBS 101060</strain>
    </source>
</reference>
<dbReference type="OrthoDB" id="2958217at2759"/>
<keyword evidence="3" id="KW-1185">Reference proteome</keyword>
<evidence type="ECO:0000313" key="2">
    <source>
        <dbReference type="EMBL" id="KAF2836682.1"/>
    </source>
</evidence>
<sequence length="426" mass="47838">MVSVTSSSSASNNLDISCPTCHSLQPPTLIPQGTSPAVHFIPASELKTSSTSCDECRLIWDALGLYKHEWGEKEMELSVEVRMVSGGPLKVIWRNDILYLELFDRQGRFPTIGPVVEIPVHSSDEECYNTAAKWLENCVENHTLCKSTSSDPYLPTRVLDIGLDSSRDPFLFETNGQPGKYVALSYCWGKTKVLTTTTKNISSHKRSIPLDTLPKTLQDAVIISRRLGIPYLWVDALCIIQDDGDDWAYEASKMCDVYSLAHLTIAASNSPGSDKGIFSTQKYGIAPQPLRYQDRTIYVRPNLARQHDRSSALMQIPDAADPIVFRAWCLQEAVLANRILRYTSNELTWECNEQYACERPELSRVMSPSITAQHPYRKWNELIMVFTERHLTKDTDKLPALAGLARQFHMATEAITGTKDKYLAGL</sequence>
<name>A0A9P4VPF5_9PEZI</name>